<organism evidence="9 10">
    <name type="scientific">Candidatus Syntrophocurvum alkaliphilum</name>
    <dbReference type="NCBI Taxonomy" id="2293317"/>
    <lineage>
        <taxon>Bacteria</taxon>
        <taxon>Bacillati</taxon>
        <taxon>Bacillota</taxon>
        <taxon>Clostridia</taxon>
        <taxon>Eubacteriales</taxon>
        <taxon>Syntrophomonadaceae</taxon>
        <taxon>Candidatus Syntrophocurvum</taxon>
    </lineage>
</organism>
<evidence type="ECO:0000256" key="1">
    <source>
        <dbReference type="ARBA" id="ARBA00006581"/>
    </source>
</evidence>
<dbReference type="InterPro" id="IPR029054">
    <property type="entry name" value="dUTPase-like"/>
</dbReference>
<keyword evidence="3 7" id="KW-0378">Hydrolase</keyword>
<comment type="function">
    <text evidence="7">This enzyme is involved in nucleotide metabolism: it produces dUMP, the immediate precursor of thymidine nucleotides and it decreases the intracellular concentration of dUTP so that uracil cannot be incorporated into DNA.</text>
</comment>
<evidence type="ECO:0000313" key="10">
    <source>
        <dbReference type="Proteomes" id="UP000426444"/>
    </source>
</evidence>
<dbReference type="GO" id="GO:0004170">
    <property type="term" value="F:dUTP diphosphatase activity"/>
    <property type="evidence" value="ECO:0007669"/>
    <property type="project" value="UniProtKB-UniRule"/>
</dbReference>
<dbReference type="GO" id="GO:0000287">
    <property type="term" value="F:magnesium ion binding"/>
    <property type="evidence" value="ECO:0007669"/>
    <property type="project" value="UniProtKB-UniRule"/>
</dbReference>
<dbReference type="InterPro" id="IPR008181">
    <property type="entry name" value="dUTPase"/>
</dbReference>
<dbReference type="EC" id="3.6.1.23" evidence="7"/>
<dbReference type="GO" id="GO:0046081">
    <property type="term" value="P:dUTP catabolic process"/>
    <property type="evidence" value="ECO:0007669"/>
    <property type="project" value="InterPro"/>
</dbReference>
<evidence type="ECO:0000256" key="3">
    <source>
        <dbReference type="ARBA" id="ARBA00022801"/>
    </source>
</evidence>
<keyword evidence="5 7" id="KW-0546">Nucleotide metabolism</keyword>
<proteinExistence type="inferred from homology"/>
<feature type="binding site" evidence="7">
    <location>
        <begin position="65"/>
        <end position="67"/>
    </location>
    <ligand>
        <name>substrate</name>
    </ligand>
</feature>
<dbReference type="PANTHER" id="PTHR11241">
    <property type="entry name" value="DEOXYURIDINE 5'-TRIPHOSPHATE NUCLEOTIDOHYDROLASE"/>
    <property type="match status" value="1"/>
</dbReference>
<evidence type="ECO:0000256" key="7">
    <source>
        <dbReference type="HAMAP-Rule" id="MF_00116"/>
    </source>
</evidence>
<comment type="caution">
    <text evidence="7">Lacks conserved residue(s) required for the propagation of feature annotation.</text>
</comment>
<dbReference type="NCBIfam" id="NF001862">
    <property type="entry name" value="PRK00601.1"/>
    <property type="match status" value="1"/>
</dbReference>
<comment type="cofactor">
    <cofactor evidence="7">
        <name>Mg(2+)</name>
        <dbReference type="ChEBI" id="CHEBI:18420"/>
    </cofactor>
</comment>
<dbReference type="InterPro" id="IPR036157">
    <property type="entry name" value="dUTPase-like_sf"/>
</dbReference>
<keyword evidence="10" id="KW-1185">Reference proteome</keyword>
<dbReference type="HAMAP" id="MF_00116">
    <property type="entry name" value="dUTPase_bact"/>
    <property type="match status" value="1"/>
</dbReference>
<dbReference type="InterPro" id="IPR033704">
    <property type="entry name" value="dUTPase_trimeric"/>
</dbReference>
<dbReference type="GO" id="GO:0006226">
    <property type="term" value="P:dUMP biosynthetic process"/>
    <property type="evidence" value="ECO:0007669"/>
    <property type="project" value="UniProtKB-UniRule"/>
</dbReference>
<evidence type="ECO:0000259" key="8">
    <source>
        <dbReference type="Pfam" id="PF00692"/>
    </source>
</evidence>
<comment type="similarity">
    <text evidence="1 7">Belongs to the dUTPase family.</text>
</comment>
<keyword evidence="2 7" id="KW-0479">Metal-binding</keyword>
<dbReference type="CDD" id="cd07557">
    <property type="entry name" value="trimeric_dUTPase"/>
    <property type="match status" value="1"/>
</dbReference>
<dbReference type="EMBL" id="CP046457">
    <property type="protein sequence ID" value="QGT99224.1"/>
    <property type="molecule type" value="Genomic_DNA"/>
</dbReference>
<evidence type="ECO:0000256" key="4">
    <source>
        <dbReference type="ARBA" id="ARBA00022842"/>
    </source>
</evidence>
<name>A0A6I6DD03_9FIRM</name>
<dbReference type="PANTHER" id="PTHR11241:SF0">
    <property type="entry name" value="DEOXYURIDINE 5'-TRIPHOSPHATE NUCLEOTIDOHYDROLASE"/>
    <property type="match status" value="1"/>
</dbReference>
<feature type="domain" description="dUTPase-like" evidence="8">
    <location>
        <begin position="14"/>
        <end position="144"/>
    </location>
</feature>
<dbReference type="Gene3D" id="2.70.40.10">
    <property type="match status" value="1"/>
</dbReference>
<evidence type="ECO:0000256" key="5">
    <source>
        <dbReference type="ARBA" id="ARBA00023080"/>
    </source>
</evidence>
<protein>
    <recommendedName>
        <fullName evidence="7">Deoxyuridine 5'-triphosphate nucleotidohydrolase</fullName>
        <shortName evidence="7">dUTPase</shortName>
        <ecNumber evidence="7">3.6.1.23</ecNumber>
    </recommendedName>
    <alternativeName>
        <fullName evidence="7">dUTP pyrophosphatase</fullName>
    </alternativeName>
</protein>
<comment type="pathway">
    <text evidence="7">Pyrimidine metabolism; dUMP biosynthesis; dUMP from dCTP (dUTP route): step 2/2.</text>
</comment>
<gene>
    <name evidence="7" type="primary">dut</name>
    <name evidence="9" type="ORF">SYNTR_0631</name>
</gene>
<evidence type="ECO:0000313" key="9">
    <source>
        <dbReference type="EMBL" id="QGT99224.1"/>
    </source>
</evidence>
<dbReference type="NCBIfam" id="TIGR00576">
    <property type="entry name" value="dut"/>
    <property type="match status" value="1"/>
</dbReference>
<evidence type="ECO:0000256" key="2">
    <source>
        <dbReference type="ARBA" id="ARBA00022723"/>
    </source>
</evidence>
<feature type="binding site" evidence="7">
    <location>
        <position position="78"/>
    </location>
    <ligand>
        <name>substrate</name>
    </ligand>
</feature>
<dbReference type="RefSeq" id="WP_156203144.1">
    <property type="nucleotide sequence ID" value="NZ_CP046457.1"/>
</dbReference>
<dbReference type="Proteomes" id="UP000426444">
    <property type="component" value="Chromosome"/>
</dbReference>
<dbReference type="AlphaFoldDB" id="A0A6I6DD03"/>
<reference evidence="10" key="1">
    <citation type="journal article" date="2019" name="Microbiology">
        <title>Complete Genome Sequence of an Uncultured Bacterium of the Candidate Phylum Bipolaricaulota.</title>
        <authorList>
            <person name="Kadnikov V.V."/>
            <person name="Mardanov A.V."/>
            <person name="Beletsky A.V."/>
            <person name="Frank Y.A."/>
            <person name="Karnachuk O.V."/>
            <person name="Ravin N.V."/>
        </authorList>
    </citation>
    <scope>NUCLEOTIDE SEQUENCE [LARGE SCALE GENOMIC DNA]</scope>
</reference>
<dbReference type="FunFam" id="2.70.40.10:FF:000002">
    <property type="entry name" value="dUTP diphosphatase"/>
    <property type="match status" value="1"/>
</dbReference>
<feature type="binding site" evidence="7">
    <location>
        <begin position="82"/>
        <end position="84"/>
    </location>
    <ligand>
        <name>substrate</name>
    </ligand>
</feature>
<evidence type="ECO:0000256" key="6">
    <source>
        <dbReference type="ARBA" id="ARBA00047686"/>
    </source>
</evidence>
<keyword evidence="4 7" id="KW-0460">Magnesium</keyword>
<dbReference type="Pfam" id="PF00692">
    <property type="entry name" value="dUTPase"/>
    <property type="match status" value="1"/>
</dbReference>
<dbReference type="KEGG" id="salq:SYNTR_0631"/>
<dbReference type="OrthoDB" id="9809956at2"/>
<dbReference type="UniPathway" id="UPA00610">
    <property type="reaction ID" value="UER00666"/>
</dbReference>
<sequence length="145" mass="16050">MKVLIKKNHSFDLPLPKYMTNSSSGVDLYVAITEEISIKPLERVLIPTGISLSIPNGFEAQVRPRSGLALKHGLTLLNTPGTIDADYRGEIKLIVINLGDKEYILNRGERIAQLIFSKVEQVEFIEVEELDDTSRSKGGFGHTGI</sequence>
<accession>A0A6I6DD03</accession>
<dbReference type="SUPFAM" id="SSF51283">
    <property type="entry name" value="dUTPase-like"/>
    <property type="match status" value="1"/>
</dbReference>
<comment type="catalytic activity">
    <reaction evidence="6 7">
        <text>dUTP + H2O = dUMP + diphosphate + H(+)</text>
        <dbReference type="Rhea" id="RHEA:10248"/>
        <dbReference type="ChEBI" id="CHEBI:15377"/>
        <dbReference type="ChEBI" id="CHEBI:15378"/>
        <dbReference type="ChEBI" id="CHEBI:33019"/>
        <dbReference type="ChEBI" id="CHEBI:61555"/>
        <dbReference type="ChEBI" id="CHEBI:246422"/>
        <dbReference type="EC" id="3.6.1.23"/>
    </reaction>
</comment>